<dbReference type="InterPro" id="IPR003607">
    <property type="entry name" value="HD/PDEase_dom"/>
</dbReference>
<dbReference type="Pfam" id="PF01966">
    <property type="entry name" value="HD"/>
    <property type="match status" value="1"/>
</dbReference>
<dbReference type="SMART" id="SM00471">
    <property type="entry name" value="HDc"/>
    <property type="match status" value="1"/>
</dbReference>
<dbReference type="EMBL" id="CP104778">
    <property type="protein sequence ID" value="WPC22288.1"/>
    <property type="molecule type" value="Genomic_DNA"/>
</dbReference>
<protein>
    <submittedName>
        <fullName evidence="2">HD domain-containing protein</fullName>
    </submittedName>
</protein>
<dbReference type="CDD" id="cd00077">
    <property type="entry name" value="HDc"/>
    <property type="match status" value="1"/>
</dbReference>
<dbReference type="RefSeq" id="WP_057771816.1">
    <property type="nucleotide sequence ID" value="NZ_BBIM01000036.1"/>
</dbReference>
<dbReference type="PANTHER" id="PTHR33594">
    <property type="entry name" value="SUPERFAMILY HYDROLASE, PUTATIVE (AFU_ORTHOLOGUE AFUA_1G03035)-RELATED"/>
    <property type="match status" value="1"/>
</dbReference>
<reference evidence="3" key="1">
    <citation type="submission" date="2024-06" db="EMBL/GenBank/DDBJ databases">
        <authorList>
            <person name="Chang H.C."/>
            <person name="Mun S.Y."/>
        </authorList>
    </citation>
    <scope>NUCLEOTIDE SEQUENCE [LARGE SCALE GENOMIC DNA]</scope>
    <source>
        <strain evidence="3">KT1</strain>
    </source>
</reference>
<dbReference type="PANTHER" id="PTHR33594:SF1">
    <property type="entry name" value="HD_PDEASE DOMAIN-CONTAINING PROTEIN"/>
    <property type="match status" value="1"/>
</dbReference>
<evidence type="ECO:0000313" key="3">
    <source>
        <dbReference type="Proteomes" id="UP001302696"/>
    </source>
</evidence>
<dbReference type="Gene3D" id="1.20.58.1910">
    <property type="match status" value="1"/>
</dbReference>
<organism evidence="2 3">
    <name type="scientific">Pediococcus inopinatus</name>
    <dbReference type="NCBI Taxonomy" id="114090"/>
    <lineage>
        <taxon>Bacteria</taxon>
        <taxon>Bacillati</taxon>
        <taxon>Bacillota</taxon>
        <taxon>Bacilli</taxon>
        <taxon>Lactobacillales</taxon>
        <taxon>Lactobacillaceae</taxon>
        <taxon>Pediococcus</taxon>
    </lineage>
</organism>
<dbReference type="InterPro" id="IPR006674">
    <property type="entry name" value="HD_domain"/>
</dbReference>
<feature type="domain" description="HD/PDEase" evidence="1">
    <location>
        <begin position="27"/>
        <end position="143"/>
    </location>
</feature>
<accession>A0ABZ0Q830</accession>
<name>A0ABZ0Q830_9LACO</name>
<evidence type="ECO:0000313" key="2">
    <source>
        <dbReference type="EMBL" id="WPC22288.1"/>
    </source>
</evidence>
<proteinExistence type="predicted"/>
<keyword evidence="3" id="KW-1185">Reference proteome</keyword>
<dbReference type="Gene3D" id="1.10.472.50">
    <property type="entry name" value="HD-domain/PDEase-like"/>
    <property type="match status" value="1"/>
</dbReference>
<dbReference type="SUPFAM" id="SSF109604">
    <property type="entry name" value="HD-domain/PDEase-like"/>
    <property type="match status" value="1"/>
</dbReference>
<dbReference type="Proteomes" id="UP001302696">
    <property type="component" value="Chromosome"/>
</dbReference>
<evidence type="ECO:0000259" key="1">
    <source>
        <dbReference type="SMART" id="SM00471"/>
    </source>
</evidence>
<gene>
    <name evidence="2" type="ORF">N6G96_03450</name>
</gene>
<sequence>MKELNNNEQTILKGIDKFVFSKLNDDKTGHDYAHIQRVVKMAQRLASDSDQGQLFVVLASAELHDVIDEKIVSDQTKAENEVRAFLKDQDVAQTDIEAIFAIITHMSFSKNLEHHYQLSVEGQIVQDADRLDAIGAIGIGRVFYYGGAHGHTMYDPQIAPRTEMTHAQYRQNETVINHFYEKLLKLVDLMNTKAAKQIAEQRTKVLTDFLDEFKAEWNQTK</sequence>